<sequence>MAMLRLKPVRATQDLKAPRASTLRGPLPAGAPSDVDRVYGEIFDAAMDRRLLPGAKLTESALCAAFDCSRGTVRAALARLAHDKLVAIEPNRGATVWQATPKEVHDVFAMRRALEGVVIDMLTALDDVADRLAPLREMVDREQRAFEQGDRISWLRLSNAFHVELARLLDNHVLTEMLAGLCARTTLIIALGDAPEDSTCSYLEHRDILDCIAGRDAPGARDAMDHHLKDCEQRMDAVPDTGAGLRHPRRHHALTPSI</sequence>
<reference evidence="5" key="1">
    <citation type="submission" date="2024-05" db="EMBL/GenBank/DDBJ databases">
        <authorList>
            <person name="Luo Y.-C."/>
            <person name="Nicholds J."/>
            <person name="Mortimer T."/>
            <person name="Maboni G."/>
        </authorList>
    </citation>
    <scope>NUCLEOTIDE SEQUENCE</scope>
    <source>
        <strain evidence="14">124370</strain>
        <strain evidence="15">124566</strain>
        <strain evidence="13">124953</strain>
        <strain evidence="12">130308</strain>
        <strain evidence="11">130416</strain>
        <strain evidence="10">143751</strain>
        <strain evidence="9">143769</strain>
        <strain evidence="8">143936</strain>
        <strain evidence="7">148131</strain>
        <strain evidence="6">150221</strain>
        <strain evidence="5">153271</strain>
    </source>
</reference>
<dbReference type="InterPro" id="IPR000524">
    <property type="entry name" value="Tscrpt_reg_HTH_GntR"/>
</dbReference>
<dbReference type="EMBL" id="CP158271">
    <property type="protein sequence ID" value="XDJ93647.1"/>
    <property type="molecule type" value="Genomic_DNA"/>
</dbReference>
<evidence type="ECO:0000256" key="3">
    <source>
        <dbReference type="ARBA" id="ARBA00023163"/>
    </source>
</evidence>
<dbReference type="SMART" id="SM00345">
    <property type="entry name" value="HTH_GNTR"/>
    <property type="match status" value="1"/>
</dbReference>
<dbReference type="PANTHER" id="PTHR43537:SF53">
    <property type="entry name" value="HTH-TYPE TRANSCRIPTIONAL REPRESSOR NANR"/>
    <property type="match status" value="1"/>
</dbReference>
<dbReference type="KEGG" id="cgin:ABRZ00_13965"/>
<feature type="domain" description="HTH gntR-type" evidence="4">
    <location>
        <begin position="32"/>
        <end position="99"/>
    </location>
</feature>
<dbReference type="EMBL" id="CP158272">
    <property type="protein sequence ID" value="XDJ99993.1"/>
    <property type="molecule type" value="Genomic_DNA"/>
</dbReference>
<evidence type="ECO:0000313" key="8">
    <source>
        <dbReference type="EMBL" id="XDJ70868.1"/>
    </source>
</evidence>
<dbReference type="Pfam" id="PF07729">
    <property type="entry name" value="FCD"/>
    <property type="match status" value="1"/>
</dbReference>
<dbReference type="InterPro" id="IPR008920">
    <property type="entry name" value="TF_FadR/GntR_C"/>
</dbReference>
<evidence type="ECO:0000313" key="15">
    <source>
        <dbReference type="EMBL" id="XDJ99993.1"/>
    </source>
</evidence>
<dbReference type="EMBL" id="CP158258">
    <property type="protein sequence ID" value="XDJ58354.1"/>
    <property type="molecule type" value="Genomic_DNA"/>
</dbReference>
<dbReference type="InterPro" id="IPR036390">
    <property type="entry name" value="WH_DNA-bd_sf"/>
</dbReference>
<evidence type="ECO:0000313" key="11">
    <source>
        <dbReference type="EMBL" id="XDJ89040.1"/>
    </source>
</evidence>
<dbReference type="AlphaFoldDB" id="A0AB39CTA4"/>
<proteinExistence type="predicted"/>
<dbReference type="SUPFAM" id="SSF48008">
    <property type="entry name" value="GntR ligand-binding domain-like"/>
    <property type="match status" value="1"/>
</dbReference>
<keyword evidence="3" id="KW-0804">Transcription</keyword>
<dbReference type="PANTHER" id="PTHR43537">
    <property type="entry name" value="TRANSCRIPTIONAL REGULATOR, GNTR FAMILY"/>
    <property type="match status" value="1"/>
</dbReference>
<dbReference type="EMBL" id="CP158269">
    <property type="protein sequence ID" value="XDJ89040.1"/>
    <property type="molecule type" value="Genomic_DNA"/>
</dbReference>
<dbReference type="GeneID" id="93068661"/>
<dbReference type="EMBL" id="CP158257">
    <property type="protein sequence ID" value="XDJ55614.1"/>
    <property type="molecule type" value="Genomic_DNA"/>
</dbReference>
<dbReference type="EMBL" id="CP158273">
    <property type="protein sequence ID" value="XDJ97347.1"/>
    <property type="molecule type" value="Genomic_DNA"/>
</dbReference>
<evidence type="ECO:0000313" key="10">
    <source>
        <dbReference type="EMBL" id="XDJ83470.1"/>
    </source>
</evidence>
<dbReference type="SMART" id="SM00895">
    <property type="entry name" value="FCD"/>
    <property type="match status" value="1"/>
</dbReference>
<dbReference type="InterPro" id="IPR036388">
    <property type="entry name" value="WH-like_DNA-bd_sf"/>
</dbReference>
<evidence type="ECO:0000313" key="5">
    <source>
        <dbReference type="EMBL" id="XDJ45163.1"/>
    </source>
</evidence>
<dbReference type="CDD" id="cd07377">
    <property type="entry name" value="WHTH_GntR"/>
    <property type="match status" value="1"/>
</dbReference>
<evidence type="ECO:0000313" key="7">
    <source>
        <dbReference type="EMBL" id="XDJ58354.1"/>
    </source>
</evidence>
<dbReference type="InterPro" id="IPR011711">
    <property type="entry name" value="GntR_C"/>
</dbReference>
<dbReference type="GO" id="GO:0003677">
    <property type="term" value="F:DNA binding"/>
    <property type="evidence" value="ECO:0007669"/>
    <property type="project" value="UniProtKB-KW"/>
</dbReference>
<evidence type="ECO:0000313" key="13">
    <source>
        <dbReference type="EMBL" id="XDJ93647.1"/>
    </source>
</evidence>
<keyword evidence="1" id="KW-0805">Transcription regulation</keyword>
<evidence type="ECO:0000313" key="14">
    <source>
        <dbReference type="EMBL" id="XDJ97347.1"/>
    </source>
</evidence>
<evidence type="ECO:0000313" key="12">
    <source>
        <dbReference type="EMBL" id="XDJ90415.1"/>
    </source>
</evidence>
<dbReference type="EMBL" id="CP158265">
    <property type="protein sequence ID" value="XDJ76172.1"/>
    <property type="molecule type" value="Genomic_DNA"/>
</dbReference>
<dbReference type="EMBL" id="CP158270">
    <property type="protein sequence ID" value="XDJ90415.1"/>
    <property type="molecule type" value="Genomic_DNA"/>
</dbReference>
<dbReference type="EMBL" id="CP158263">
    <property type="protein sequence ID" value="XDJ70868.1"/>
    <property type="molecule type" value="Genomic_DNA"/>
</dbReference>
<accession>A0AB39CTA4</accession>
<dbReference type="Gene3D" id="1.20.120.530">
    <property type="entry name" value="GntR ligand-binding domain-like"/>
    <property type="match status" value="1"/>
</dbReference>
<evidence type="ECO:0000256" key="1">
    <source>
        <dbReference type="ARBA" id="ARBA00023015"/>
    </source>
</evidence>
<protein>
    <submittedName>
        <fullName evidence="5">GntR family transcriptional regulator</fullName>
    </submittedName>
</protein>
<dbReference type="SUPFAM" id="SSF46785">
    <property type="entry name" value="Winged helix' DNA-binding domain"/>
    <property type="match status" value="1"/>
</dbReference>
<dbReference type="EMBL" id="CP158253">
    <property type="protein sequence ID" value="XDJ45163.1"/>
    <property type="molecule type" value="Genomic_DNA"/>
</dbReference>
<gene>
    <name evidence="7" type="ORF">ABRY90_14075</name>
    <name evidence="13" type="ORF">ABRY95_01055</name>
    <name evidence="10" type="ORF">ABRY96_04430</name>
    <name evidence="11" type="ORF">ABRY98_05635</name>
    <name evidence="6" type="ORF">ABRZ00_13965</name>
    <name evidence="5" type="ORF">ABRZ02_02390</name>
    <name evidence="14" type="ORF">ABRZ05_06525</name>
    <name evidence="8" type="ORF">ABRZ06_07865</name>
    <name evidence="9" type="ORF">ABRZ10_08230</name>
    <name evidence="15" type="ORF">ABRZ11_06180</name>
    <name evidence="12" type="ORF">ABRZ12_12275</name>
</gene>
<keyword evidence="2" id="KW-0238">DNA-binding</keyword>
<evidence type="ECO:0000313" key="6">
    <source>
        <dbReference type="EMBL" id="XDJ55614.1"/>
    </source>
</evidence>
<dbReference type="EMBL" id="CP158266">
    <property type="protein sequence ID" value="XDJ83470.1"/>
    <property type="molecule type" value="Genomic_DNA"/>
</dbReference>
<evidence type="ECO:0000256" key="2">
    <source>
        <dbReference type="ARBA" id="ARBA00023125"/>
    </source>
</evidence>
<name>A0AB39CTA4_9BURK</name>
<evidence type="ECO:0000313" key="9">
    <source>
        <dbReference type="EMBL" id="XDJ76172.1"/>
    </source>
</evidence>
<dbReference type="Pfam" id="PF00392">
    <property type="entry name" value="GntR"/>
    <property type="match status" value="1"/>
</dbReference>
<dbReference type="RefSeq" id="WP_368647771.1">
    <property type="nucleotide sequence ID" value="NZ_CP158253.1"/>
</dbReference>
<dbReference type="PROSITE" id="PS50949">
    <property type="entry name" value="HTH_GNTR"/>
    <property type="match status" value="1"/>
</dbReference>
<organism evidence="5">
    <name type="scientific">Castellaniella ginsengisoli</name>
    <dbReference type="NCBI Taxonomy" id="546114"/>
    <lineage>
        <taxon>Bacteria</taxon>
        <taxon>Pseudomonadati</taxon>
        <taxon>Pseudomonadota</taxon>
        <taxon>Betaproteobacteria</taxon>
        <taxon>Burkholderiales</taxon>
        <taxon>Alcaligenaceae</taxon>
        <taxon>Castellaniella</taxon>
    </lineage>
</organism>
<dbReference type="GO" id="GO:0003700">
    <property type="term" value="F:DNA-binding transcription factor activity"/>
    <property type="evidence" value="ECO:0007669"/>
    <property type="project" value="InterPro"/>
</dbReference>
<dbReference type="Gene3D" id="1.10.10.10">
    <property type="entry name" value="Winged helix-like DNA-binding domain superfamily/Winged helix DNA-binding domain"/>
    <property type="match status" value="1"/>
</dbReference>
<evidence type="ECO:0000259" key="4">
    <source>
        <dbReference type="PROSITE" id="PS50949"/>
    </source>
</evidence>